<evidence type="ECO:0000313" key="6">
    <source>
        <dbReference type="EMBL" id="KIX03810.1"/>
    </source>
</evidence>
<dbReference type="AlphaFoldDB" id="A0A0D2J472"/>
<dbReference type="PANTHER" id="PTHR46972:SF1">
    <property type="entry name" value="FAD DEPENDENT OXIDOREDUCTASE DOMAIN-CONTAINING PROTEIN"/>
    <property type="match status" value="1"/>
</dbReference>
<keyword evidence="1" id="KW-0285">Flavoprotein</keyword>
<evidence type="ECO:0000256" key="1">
    <source>
        <dbReference type="ARBA" id="ARBA00022630"/>
    </source>
</evidence>
<dbReference type="Gene3D" id="3.50.50.60">
    <property type="entry name" value="FAD/NAD(P)-binding domain"/>
    <property type="match status" value="1"/>
</dbReference>
<keyword evidence="3" id="KW-0560">Oxidoreductase</keyword>
<dbReference type="RefSeq" id="XP_013270946.1">
    <property type="nucleotide sequence ID" value="XM_013415492.1"/>
</dbReference>
<dbReference type="GO" id="GO:0071949">
    <property type="term" value="F:FAD binding"/>
    <property type="evidence" value="ECO:0007669"/>
    <property type="project" value="InterPro"/>
</dbReference>
<dbReference type="InterPro" id="IPR036188">
    <property type="entry name" value="FAD/NAD-bd_sf"/>
</dbReference>
<evidence type="ECO:0000313" key="7">
    <source>
        <dbReference type="Proteomes" id="UP000053617"/>
    </source>
</evidence>
<keyword evidence="7" id="KW-1185">Reference proteome</keyword>
<evidence type="ECO:0000256" key="2">
    <source>
        <dbReference type="ARBA" id="ARBA00022827"/>
    </source>
</evidence>
<dbReference type="InterPro" id="IPR002938">
    <property type="entry name" value="FAD-bd"/>
</dbReference>
<dbReference type="PANTHER" id="PTHR46972">
    <property type="entry name" value="MONOOXYGENASE ASQM-RELATED"/>
    <property type="match status" value="1"/>
</dbReference>
<evidence type="ECO:0000256" key="3">
    <source>
        <dbReference type="ARBA" id="ARBA00023002"/>
    </source>
</evidence>
<dbReference type="EMBL" id="KN847479">
    <property type="protein sequence ID" value="KIX03810.1"/>
    <property type="molecule type" value="Genomic_DNA"/>
</dbReference>
<feature type="domain" description="FAD-binding" evidence="5">
    <location>
        <begin position="296"/>
        <end position="330"/>
    </location>
</feature>
<name>A0A0D2J472_9EURO</name>
<dbReference type="PRINTS" id="PR00420">
    <property type="entry name" value="RNGMNOXGNASE"/>
</dbReference>
<dbReference type="Proteomes" id="UP000053617">
    <property type="component" value="Unassembled WGS sequence"/>
</dbReference>
<reference evidence="6 7" key="1">
    <citation type="submission" date="2015-01" db="EMBL/GenBank/DDBJ databases">
        <title>The Genome Sequence of Rhinocladiella mackenzie CBS 650.93.</title>
        <authorList>
            <consortium name="The Broad Institute Genomics Platform"/>
            <person name="Cuomo C."/>
            <person name="de Hoog S."/>
            <person name="Gorbushina A."/>
            <person name="Stielow B."/>
            <person name="Teixiera M."/>
            <person name="Abouelleil A."/>
            <person name="Chapman S.B."/>
            <person name="Priest M."/>
            <person name="Young S.K."/>
            <person name="Wortman J."/>
            <person name="Nusbaum C."/>
            <person name="Birren B."/>
        </authorList>
    </citation>
    <scope>NUCLEOTIDE SEQUENCE [LARGE SCALE GENOMIC DNA]</scope>
    <source>
        <strain evidence="6 7">CBS 650.93</strain>
    </source>
</reference>
<dbReference type="VEuPathDB" id="FungiDB:Z518_07363"/>
<feature type="domain" description="FAD-binding" evidence="5">
    <location>
        <begin position="6"/>
        <end position="169"/>
    </location>
</feature>
<organism evidence="6 7">
    <name type="scientific">Rhinocladiella mackenziei CBS 650.93</name>
    <dbReference type="NCBI Taxonomy" id="1442369"/>
    <lineage>
        <taxon>Eukaryota</taxon>
        <taxon>Fungi</taxon>
        <taxon>Dikarya</taxon>
        <taxon>Ascomycota</taxon>
        <taxon>Pezizomycotina</taxon>
        <taxon>Eurotiomycetes</taxon>
        <taxon>Chaetothyriomycetidae</taxon>
        <taxon>Chaetothyriales</taxon>
        <taxon>Herpotrichiellaceae</taxon>
        <taxon>Rhinocladiella</taxon>
    </lineage>
</organism>
<accession>A0A0D2J472</accession>
<keyword evidence="2" id="KW-0274">FAD</keyword>
<dbReference type="HOGENOM" id="CLU_009665_4_0_1"/>
<dbReference type="GO" id="GO:0004497">
    <property type="term" value="F:monooxygenase activity"/>
    <property type="evidence" value="ECO:0007669"/>
    <property type="project" value="UniProtKB-KW"/>
</dbReference>
<sequence>MAPLIAILGAGPSGLALGRMLELANISYVVFERDLSGNETTSRAGSLDIHTGSGQLALQEAGLLDQFKKLARRDAHTILADAQGKVYIRTGESDEVNEDRPEIDRKDLRTLLLNSIPANRIRWGMRVQHVQRDIDGSMSVHFADGSIESGFRLVVGADGAWSKARNLVTSAKPQYSGLHYLTTTINPENPFHSAAVSLAGQGNYIAFGGGKQIVVVKLGDGSYYIGVGLRLPENWSSENAAVLQDPSALRRWLLNDYFANSPQLHTDLIEHSEGDFYAWPLYAMPTESLSWRTVPGVTLIGDAAHLSTPFVGEGVNCAMMDSLQLAQQIVKHGLDDLDRAMSEYEKLMFPRGIDLISRSTKSGELFFAPDAPRGWLKAFAGIDCA</sequence>
<evidence type="ECO:0000259" key="5">
    <source>
        <dbReference type="Pfam" id="PF01494"/>
    </source>
</evidence>
<protein>
    <submittedName>
        <fullName evidence="6">Rhinocladiella mackenziei CBS 650.93 unplaced genomic scaffold supercont1.5, whole genome shotgun sequence</fullName>
    </submittedName>
</protein>
<gene>
    <name evidence="6" type="ORF">Z518_07363</name>
</gene>
<proteinExistence type="predicted"/>
<evidence type="ECO:0000256" key="4">
    <source>
        <dbReference type="ARBA" id="ARBA00023033"/>
    </source>
</evidence>
<dbReference type="STRING" id="1442369.A0A0D2J472"/>
<dbReference type="GeneID" id="25295434"/>
<dbReference type="SUPFAM" id="SSF51905">
    <property type="entry name" value="FAD/NAD(P)-binding domain"/>
    <property type="match status" value="1"/>
</dbReference>
<keyword evidence="4" id="KW-0503">Monooxygenase</keyword>
<dbReference type="Pfam" id="PF01494">
    <property type="entry name" value="FAD_binding_3"/>
    <property type="match status" value="2"/>
</dbReference>
<dbReference type="OrthoDB" id="655030at2759"/>